<accession>A0A7J0E525</accession>
<reference evidence="17 18" key="1">
    <citation type="submission" date="2019-07" db="EMBL/GenBank/DDBJ databases">
        <title>De Novo Assembly of kiwifruit Actinidia rufa.</title>
        <authorList>
            <person name="Sugita-Konishi S."/>
            <person name="Sato K."/>
            <person name="Mori E."/>
            <person name="Abe Y."/>
            <person name="Kisaki G."/>
            <person name="Hamano K."/>
            <person name="Suezawa K."/>
            <person name="Otani M."/>
            <person name="Fukuda T."/>
            <person name="Manabe T."/>
            <person name="Gomi K."/>
            <person name="Tabuchi M."/>
            <person name="Akimitsu K."/>
            <person name="Kataoka I."/>
        </authorList>
    </citation>
    <scope>NUCLEOTIDE SEQUENCE [LARGE SCALE GENOMIC DNA]</scope>
    <source>
        <strain evidence="18">cv. Fuchu</strain>
    </source>
</reference>
<evidence type="ECO:0000313" key="18">
    <source>
        <dbReference type="Proteomes" id="UP000585474"/>
    </source>
</evidence>
<dbReference type="FunFam" id="1.25.40.120:FF:000004">
    <property type="entry name" value="Protein farnesyltransferase/geranylgeranyltransferase type-1 subunit alpha"/>
    <property type="match status" value="1"/>
</dbReference>
<dbReference type="OrthoDB" id="272289at2759"/>
<dbReference type="SUPFAM" id="SSF48439">
    <property type="entry name" value="Protein prenylyltransferase"/>
    <property type="match status" value="1"/>
</dbReference>
<gene>
    <name evidence="17" type="ORF">Acr_01g0011910</name>
</gene>
<dbReference type="PANTHER" id="PTHR11129:SF1">
    <property type="entry name" value="PROTEIN FARNESYLTRANSFERASE_GERANYLGERANYLTRANSFERASE TYPE-1 SUBUNIT ALPHA"/>
    <property type="match status" value="1"/>
</dbReference>
<dbReference type="GO" id="GO:0005953">
    <property type="term" value="C:CAAX-protein geranylgeranyltransferase complex"/>
    <property type="evidence" value="ECO:0007669"/>
    <property type="project" value="TreeGrafter"/>
</dbReference>
<sequence length="444" mass="50454">MTQNTQSNRCCCAGTDLGLGVARRIHRTRATQAPTIGVTAIVVASGENQLLVVVETGKGEMGRVETEEREKRERGENIIVGDALIGGEVSIVVSNFRGEVLALEVGTLMDSDMDSDEEEQRVPLNRRPEWSDVTPIPQDDGPNPVVPIAYREEFEETMDYFRAVYVADERSPRALQLTSEAIHMNPGNYTVWQFRRLILEALNADLHDELAFVDLIAINNSKNYQIWHHRRWVADKLGTDSVREELEFTEKVFSKDSKNYHAWSHRQWVLQALGGWKDELAYCQQLLEDDIFNNSAWNQRYFVVTRSPLLGGLHAMRESEVRYAVEAIMAKPENESPWRYLRGLYKDDAQSWINDPQVCSVCLKVLNSKTNCVFALSMLLDLLCHGFQPNQELKDAIDALTSDSDSDSPDSNLAIAVCSLLERVDPMRMNYWKWRKGMLPALAV</sequence>
<dbReference type="PANTHER" id="PTHR11129">
    <property type="entry name" value="PROTEIN FARNESYLTRANSFERASE ALPHA SUBUNIT/RAB GERANYLGERANYL TRANSFERASE ALPHA SUBUNIT"/>
    <property type="match status" value="1"/>
</dbReference>
<dbReference type="GO" id="GO:0004662">
    <property type="term" value="F:CAAX-protein geranylgeranyltransferase activity"/>
    <property type="evidence" value="ECO:0007669"/>
    <property type="project" value="UniProtKB-EC"/>
</dbReference>
<evidence type="ECO:0000256" key="9">
    <source>
        <dbReference type="ARBA" id="ARBA00040965"/>
    </source>
</evidence>
<organism evidence="17 18">
    <name type="scientific">Actinidia rufa</name>
    <dbReference type="NCBI Taxonomy" id="165716"/>
    <lineage>
        <taxon>Eukaryota</taxon>
        <taxon>Viridiplantae</taxon>
        <taxon>Streptophyta</taxon>
        <taxon>Embryophyta</taxon>
        <taxon>Tracheophyta</taxon>
        <taxon>Spermatophyta</taxon>
        <taxon>Magnoliopsida</taxon>
        <taxon>eudicotyledons</taxon>
        <taxon>Gunneridae</taxon>
        <taxon>Pentapetalae</taxon>
        <taxon>asterids</taxon>
        <taxon>Ericales</taxon>
        <taxon>Actinidiaceae</taxon>
        <taxon>Actinidia</taxon>
    </lineage>
</organism>
<keyword evidence="7" id="KW-0677">Repeat</keyword>
<evidence type="ECO:0000256" key="10">
    <source>
        <dbReference type="ARBA" id="ARBA00041392"/>
    </source>
</evidence>
<keyword evidence="8" id="KW-0460">Magnesium</keyword>
<evidence type="ECO:0000256" key="2">
    <source>
        <dbReference type="ARBA" id="ARBA00006734"/>
    </source>
</evidence>
<evidence type="ECO:0000256" key="1">
    <source>
        <dbReference type="ARBA" id="ARBA00001946"/>
    </source>
</evidence>
<comment type="catalytic activity">
    <reaction evidence="14">
        <text>L-cysteinyl-[protein] + (2E,6E)-farnesyl diphosphate = S-(2E,6E)-farnesyl-L-cysteinyl-[protein] + diphosphate</text>
        <dbReference type="Rhea" id="RHEA:13345"/>
        <dbReference type="Rhea" id="RHEA-COMP:10131"/>
        <dbReference type="Rhea" id="RHEA-COMP:11535"/>
        <dbReference type="ChEBI" id="CHEBI:29950"/>
        <dbReference type="ChEBI" id="CHEBI:33019"/>
        <dbReference type="ChEBI" id="CHEBI:86019"/>
        <dbReference type="ChEBI" id="CHEBI:175763"/>
        <dbReference type="EC" id="2.5.1.58"/>
    </reaction>
</comment>
<protein>
    <recommendedName>
        <fullName evidence="9">Protein farnesyltransferase/geranylgeranyltransferase type-1 subunit alpha</fullName>
        <ecNumber evidence="4">2.5.1.58</ecNumber>
        <ecNumber evidence="3">2.5.1.59</ecNumber>
    </recommendedName>
    <alternativeName>
        <fullName evidence="12">CAAX farnesyltransferase subunit alpha</fullName>
    </alternativeName>
    <alternativeName>
        <fullName evidence="11">FTase-alpha</fullName>
    </alternativeName>
    <alternativeName>
        <fullName evidence="10">Ras proteins prenyltransferase subunit alpha</fullName>
    </alternativeName>
    <alternativeName>
        <fullName evidence="13">Type I protein geranyl-geranyltransferase subunit alpha</fullName>
    </alternativeName>
</protein>
<dbReference type="Gene3D" id="1.25.40.120">
    <property type="entry name" value="Protein prenylyltransferase"/>
    <property type="match status" value="1"/>
</dbReference>
<comment type="catalytic activity">
    <reaction evidence="15">
        <text>geranylgeranyl diphosphate + L-cysteinyl-[protein] = S-geranylgeranyl-L-cysteinyl-[protein] + diphosphate</text>
        <dbReference type="Rhea" id="RHEA:21240"/>
        <dbReference type="Rhea" id="RHEA-COMP:10131"/>
        <dbReference type="Rhea" id="RHEA-COMP:11537"/>
        <dbReference type="ChEBI" id="CHEBI:29950"/>
        <dbReference type="ChEBI" id="CHEBI:33019"/>
        <dbReference type="ChEBI" id="CHEBI:57533"/>
        <dbReference type="ChEBI" id="CHEBI:86021"/>
        <dbReference type="EC" id="2.5.1.59"/>
    </reaction>
</comment>
<evidence type="ECO:0000256" key="11">
    <source>
        <dbReference type="ARBA" id="ARBA00042436"/>
    </source>
</evidence>
<comment type="caution">
    <text evidence="17">The sequence shown here is derived from an EMBL/GenBank/DDBJ whole genome shotgun (WGS) entry which is preliminary data.</text>
</comment>
<evidence type="ECO:0000256" key="14">
    <source>
        <dbReference type="ARBA" id="ARBA00050225"/>
    </source>
</evidence>
<evidence type="ECO:0000256" key="7">
    <source>
        <dbReference type="ARBA" id="ARBA00022737"/>
    </source>
</evidence>
<evidence type="ECO:0000313" key="17">
    <source>
        <dbReference type="EMBL" id="GFY81382.1"/>
    </source>
</evidence>
<evidence type="ECO:0000256" key="5">
    <source>
        <dbReference type="ARBA" id="ARBA00022602"/>
    </source>
</evidence>
<name>A0A7J0E525_9ERIC</name>
<evidence type="ECO:0000256" key="12">
    <source>
        <dbReference type="ARBA" id="ARBA00043086"/>
    </source>
</evidence>
<dbReference type="EC" id="2.5.1.59" evidence="3"/>
<evidence type="ECO:0000256" key="16">
    <source>
        <dbReference type="ARBA" id="ARBA00055749"/>
    </source>
</evidence>
<evidence type="ECO:0000256" key="4">
    <source>
        <dbReference type="ARBA" id="ARBA00012702"/>
    </source>
</evidence>
<evidence type="ECO:0000256" key="3">
    <source>
        <dbReference type="ARBA" id="ARBA00012700"/>
    </source>
</evidence>
<dbReference type="Proteomes" id="UP000585474">
    <property type="component" value="Unassembled WGS sequence"/>
</dbReference>
<dbReference type="Pfam" id="PF01239">
    <property type="entry name" value="PPTA"/>
    <property type="match status" value="4"/>
</dbReference>
<comment type="similarity">
    <text evidence="2">Belongs to the protein prenyltransferase subunit alpha family.</text>
</comment>
<dbReference type="EMBL" id="BJWL01000001">
    <property type="protein sequence ID" value="GFY81382.1"/>
    <property type="molecule type" value="Genomic_DNA"/>
</dbReference>
<evidence type="ECO:0000256" key="13">
    <source>
        <dbReference type="ARBA" id="ARBA00043219"/>
    </source>
</evidence>
<comment type="function">
    <text evidence="16">Essential subunit of both the farnesyltransferase and the geranylgeranyltransferase complex. Contributes to the transfer of a farnesyl or geranylgeranyl moiety from farnesyl or geranylgeranyl diphosphate to a cysteine at the fourth position from the C-terminus of several proteins having the C-terminal sequence Cys-aliphatic-aliphatic-X.</text>
</comment>
<dbReference type="GO" id="GO:0004660">
    <property type="term" value="F:protein farnesyltransferase activity"/>
    <property type="evidence" value="ECO:0007669"/>
    <property type="project" value="UniProtKB-EC"/>
</dbReference>
<dbReference type="InterPro" id="IPR002088">
    <property type="entry name" value="Prenyl_trans_a"/>
</dbReference>
<dbReference type="PROSITE" id="PS51147">
    <property type="entry name" value="PFTA"/>
    <property type="match status" value="5"/>
</dbReference>
<dbReference type="AlphaFoldDB" id="A0A7J0E525"/>
<comment type="cofactor">
    <cofactor evidence="1">
        <name>Mg(2+)</name>
        <dbReference type="ChEBI" id="CHEBI:18420"/>
    </cofactor>
</comment>
<proteinExistence type="inferred from homology"/>
<keyword evidence="18" id="KW-1185">Reference proteome</keyword>
<dbReference type="GO" id="GO:0005965">
    <property type="term" value="C:protein farnesyltransferase complex"/>
    <property type="evidence" value="ECO:0007669"/>
    <property type="project" value="TreeGrafter"/>
</dbReference>
<evidence type="ECO:0000256" key="6">
    <source>
        <dbReference type="ARBA" id="ARBA00022679"/>
    </source>
</evidence>
<keyword evidence="6 17" id="KW-0808">Transferase</keyword>
<evidence type="ECO:0000256" key="8">
    <source>
        <dbReference type="ARBA" id="ARBA00022842"/>
    </source>
</evidence>
<dbReference type="EC" id="2.5.1.58" evidence="4"/>
<keyword evidence="5" id="KW-0637">Prenyltransferase</keyword>
<evidence type="ECO:0000256" key="15">
    <source>
        <dbReference type="ARBA" id="ARBA00050428"/>
    </source>
</evidence>